<protein>
    <submittedName>
        <fullName evidence="1">Uncharacterized protein</fullName>
    </submittedName>
</protein>
<dbReference type="AlphaFoldDB" id="A0A0V0RFR1"/>
<evidence type="ECO:0000313" key="1">
    <source>
        <dbReference type="EMBL" id="KRX13332.1"/>
    </source>
</evidence>
<accession>A0A0V0RFR1</accession>
<comment type="caution">
    <text evidence="1">The sequence shown here is derived from an EMBL/GenBank/DDBJ whole genome shotgun (WGS) entry which is preliminary data.</text>
</comment>
<proteinExistence type="predicted"/>
<organism evidence="1 2">
    <name type="scientific">Trichinella nelsoni</name>
    <dbReference type="NCBI Taxonomy" id="6336"/>
    <lineage>
        <taxon>Eukaryota</taxon>
        <taxon>Metazoa</taxon>
        <taxon>Ecdysozoa</taxon>
        <taxon>Nematoda</taxon>
        <taxon>Enoplea</taxon>
        <taxon>Dorylaimia</taxon>
        <taxon>Trichinellida</taxon>
        <taxon>Trichinellidae</taxon>
        <taxon>Trichinella</taxon>
    </lineage>
</organism>
<sequence>MKLPQLLEEVLEFSTVCAQFEASIHNRSNLDVATKFAYLIMSRERRARCAIEGITLTAANYPQTVKILKVRFGQPRLVVRQHLAALWKAPACRDMTMQGIQSRAMHLSLSHSVEQRSIPLPTPLE</sequence>
<dbReference type="EMBL" id="JYDL01000207">
    <property type="protein sequence ID" value="KRX13332.1"/>
    <property type="molecule type" value="Genomic_DNA"/>
</dbReference>
<dbReference type="Pfam" id="PF03564">
    <property type="entry name" value="DUF1759"/>
    <property type="match status" value="1"/>
</dbReference>
<dbReference type="InterPro" id="IPR005312">
    <property type="entry name" value="DUF1759"/>
</dbReference>
<name>A0A0V0RFR1_9BILA</name>
<reference evidence="1 2" key="1">
    <citation type="submission" date="2015-01" db="EMBL/GenBank/DDBJ databases">
        <title>Evolution of Trichinella species and genotypes.</title>
        <authorList>
            <person name="Korhonen P.K."/>
            <person name="Edoardo P."/>
            <person name="Giuseppe L.R."/>
            <person name="Gasser R.B."/>
        </authorList>
    </citation>
    <scope>NUCLEOTIDE SEQUENCE [LARGE SCALE GENOMIC DNA]</scope>
    <source>
        <strain evidence="1">ISS37</strain>
    </source>
</reference>
<gene>
    <name evidence="1" type="ORF">T07_12719</name>
</gene>
<keyword evidence="2" id="KW-1185">Reference proteome</keyword>
<dbReference type="OrthoDB" id="5864015at2759"/>
<evidence type="ECO:0000313" key="2">
    <source>
        <dbReference type="Proteomes" id="UP000054630"/>
    </source>
</evidence>
<dbReference type="Proteomes" id="UP000054630">
    <property type="component" value="Unassembled WGS sequence"/>
</dbReference>